<name>T1GJA3_MEGSC</name>
<dbReference type="GO" id="GO:0060047">
    <property type="term" value="P:heart contraction"/>
    <property type="evidence" value="ECO:0007669"/>
    <property type="project" value="TreeGrafter"/>
</dbReference>
<keyword evidence="7" id="KW-0735">Signal-anchor</keyword>
<dbReference type="STRING" id="36166.T1GJA3"/>
<keyword evidence="9" id="KW-0472">Membrane</keyword>
<organism evidence="13 14">
    <name type="scientific">Megaselia scalaris</name>
    <name type="common">Humpbacked fly</name>
    <name type="synonym">Phora scalaris</name>
    <dbReference type="NCBI Taxonomy" id="36166"/>
    <lineage>
        <taxon>Eukaryota</taxon>
        <taxon>Metazoa</taxon>
        <taxon>Ecdysozoa</taxon>
        <taxon>Arthropoda</taxon>
        <taxon>Hexapoda</taxon>
        <taxon>Insecta</taxon>
        <taxon>Pterygota</taxon>
        <taxon>Neoptera</taxon>
        <taxon>Endopterygota</taxon>
        <taxon>Diptera</taxon>
        <taxon>Brachycera</taxon>
        <taxon>Muscomorpha</taxon>
        <taxon>Platypezoidea</taxon>
        <taxon>Phoridae</taxon>
        <taxon>Megaseliini</taxon>
        <taxon>Megaselia</taxon>
    </lineage>
</organism>
<keyword evidence="14" id="KW-1185">Reference proteome</keyword>
<sequence>MGQLKIIPHGVQLTGQTLIMDLLRASSIRSKHGQPITIGKLNVPEQEFWKPYLPEKGKFVKSSRNFSINTRDKKGKLQNHLYLGHDKFECLTSGGFRITNSTGKKLFSVNQNEVFIGVPTLRIEGDGGVLFHESIQTSHVRADPGKDLK</sequence>
<keyword evidence="11" id="KW-0325">Glycoprotein</keyword>
<comment type="subcellular location">
    <subcellularLocation>
        <location evidence="2">Cell membrane</location>
        <location evidence="2">Sarcolemma</location>
        <topology evidence="2">Single-pass type II membrane protein</topology>
    </subcellularLocation>
    <subcellularLocation>
        <location evidence="1">Cytoplasm</location>
        <location evidence="1">Cytoskeleton</location>
    </subcellularLocation>
</comment>
<dbReference type="HOGENOM" id="CLU_043450_2_0_1"/>
<dbReference type="EMBL" id="CAQQ02394159">
    <property type="status" value="NOT_ANNOTATED_CDS"/>
    <property type="molecule type" value="Genomic_DNA"/>
</dbReference>
<dbReference type="EnsemblMetazoa" id="MESCA003547-RA">
    <property type="protein sequence ID" value="MESCA003547-PA"/>
    <property type="gene ID" value="MESCA003547"/>
</dbReference>
<dbReference type="Pfam" id="PF04790">
    <property type="entry name" value="Sarcoglycan_1"/>
    <property type="match status" value="1"/>
</dbReference>
<comment type="similarity">
    <text evidence="3">Belongs to the sarcoglycan beta/delta/gamma/zeta family.</text>
</comment>
<dbReference type="PANTHER" id="PTHR12939:SF10">
    <property type="entry name" value="EG:4F1.1 PROTEIN"/>
    <property type="match status" value="1"/>
</dbReference>
<dbReference type="AlphaFoldDB" id="T1GJA3"/>
<dbReference type="InterPro" id="IPR039972">
    <property type="entry name" value="Sarcoglycan_gamma/delta/zeta"/>
</dbReference>
<dbReference type="Proteomes" id="UP000015102">
    <property type="component" value="Unassembled WGS sequence"/>
</dbReference>
<proteinExistence type="inferred from homology"/>
<keyword evidence="5" id="KW-0963">Cytoplasm</keyword>
<evidence type="ECO:0000256" key="2">
    <source>
        <dbReference type="ARBA" id="ARBA00004274"/>
    </source>
</evidence>
<evidence type="ECO:0000256" key="12">
    <source>
        <dbReference type="ARBA" id="ARBA00023212"/>
    </source>
</evidence>
<evidence type="ECO:0000256" key="8">
    <source>
        <dbReference type="ARBA" id="ARBA00022989"/>
    </source>
</evidence>
<accession>T1GJA3</accession>
<keyword evidence="12" id="KW-0206">Cytoskeleton</keyword>
<evidence type="ECO:0000313" key="13">
    <source>
        <dbReference type="EnsemblMetazoa" id="MESCA003547-PA"/>
    </source>
</evidence>
<evidence type="ECO:0000256" key="4">
    <source>
        <dbReference type="ARBA" id="ARBA00022475"/>
    </source>
</evidence>
<evidence type="ECO:0000256" key="6">
    <source>
        <dbReference type="ARBA" id="ARBA00022692"/>
    </source>
</evidence>
<dbReference type="OMA" id="LFHESIQ"/>
<evidence type="ECO:0000256" key="7">
    <source>
        <dbReference type="ARBA" id="ARBA00022968"/>
    </source>
</evidence>
<dbReference type="GO" id="GO:0016012">
    <property type="term" value="C:sarcoglycan complex"/>
    <property type="evidence" value="ECO:0007669"/>
    <property type="project" value="InterPro"/>
</dbReference>
<dbReference type="PANTHER" id="PTHR12939">
    <property type="entry name" value="SARCOGLYCAN"/>
    <property type="match status" value="1"/>
</dbReference>
<evidence type="ECO:0000256" key="1">
    <source>
        <dbReference type="ARBA" id="ARBA00004245"/>
    </source>
</evidence>
<dbReference type="InterPro" id="IPR006875">
    <property type="entry name" value="Sarcoglycan"/>
</dbReference>
<evidence type="ECO:0000256" key="11">
    <source>
        <dbReference type="ARBA" id="ARBA00023180"/>
    </source>
</evidence>
<evidence type="ECO:0000256" key="10">
    <source>
        <dbReference type="ARBA" id="ARBA00023157"/>
    </source>
</evidence>
<dbReference type="GO" id="GO:0042383">
    <property type="term" value="C:sarcolemma"/>
    <property type="evidence" value="ECO:0007669"/>
    <property type="project" value="UniProtKB-SubCell"/>
</dbReference>
<evidence type="ECO:0000256" key="5">
    <source>
        <dbReference type="ARBA" id="ARBA00022490"/>
    </source>
</evidence>
<dbReference type="GO" id="GO:0005856">
    <property type="term" value="C:cytoskeleton"/>
    <property type="evidence" value="ECO:0007669"/>
    <property type="project" value="UniProtKB-SubCell"/>
</dbReference>
<protein>
    <submittedName>
        <fullName evidence="13">Uncharacterized protein</fullName>
    </submittedName>
</protein>
<reference evidence="13" key="2">
    <citation type="submission" date="2015-06" db="UniProtKB">
        <authorList>
            <consortium name="EnsemblMetazoa"/>
        </authorList>
    </citation>
    <scope>IDENTIFICATION</scope>
</reference>
<keyword evidence="4" id="KW-1003">Cell membrane</keyword>
<keyword evidence="6" id="KW-0812">Transmembrane</keyword>
<evidence type="ECO:0000313" key="14">
    <source>
        <dbReference type="Proteomes" id="UP000015102"/>
    </source>
</evidence>
<evidence type="ECO:0000256" key="3">
    <source>
        <dbReference type="ARBA" id="ARBA00007574"/>
    </source>
</evidence>
<reference evidence="14" key="1">
    <citation type="submission" date="2013-02" db="EMBL/GenBank/DDBJ databases">
        <authorList>
            <person name="Hughes D."/>
        </authorList>
    </citation>
    <scope>NUCLEOTIDE SEQUENCE</scope>
    <source>
        <strain>Durham</strain>
        <strain evidence="14">NC isolate 2 -- Noor lab</strain>
    </source>
</reference>
<evidence type="ECO:0000256" key="9">
    <source>
        <dbReference type="ARBA" id="ARBA00023136"/>
    </source>
</evidence>
<keyword evidence="8" id="KW-1133">Transmembrane helix</keyword>
<keyword evidence="10" id="KW-1015">Disulfide bond</keyword>